<dbReference type="EMBL" id="ML208286">
    <property type="protein sequence ID" value="TFK72353.1"/>
    <property type="molecule type" value="Genomic_DNA"/>
</dbReference>
<name>A0ACD3B249_9AGAR</name>
<feature type="non-terminal residue" evidence="1">
    <location>
        <position position="412"/>
    </location>
</feature>
<evidence type="ECO:0000313" key="2">
    <source>
        <dbReference type="Proteomes" id="UP000308600"/>
    </source>
</evidence>
<gene>
    <name evidence="1" type="ORF">BDN72DRAFT_763510</name>
</gene>
<sequence length="412" mass="47602">MAKIVNSFTSKMEVGSPMASLYLLGNPDHYTSHTFIPFYWQGYVHEVGKAWPEDGESLYREKVTLFKKGNRILGLSLVNDYVYRPKELEHMNLYEYISQCTRVPTGEKSEKEDKSKITIQNENKHLDAEVDVNFDGKPKKEVGKTYRFLKEHPFTKTQAVRLLPPKKHSVPNFVGATLPRRDQGDREYYCKTIMTLFKPWRTGKHLKGNEETWDDAFYKHVFTEQQSSILKNMHVKYECLDANDDYFAQLRAGGVQLPMGEFMNADDFDPGNGDYAWEVPDGDPAEFDNLICLSDYMNAKQARRQAQILEMRRVMTKTGWPDANPDLLPKDLDLTTAPVPTGKNWKNEVNSYRQRILDDRIKQMAASLNNGNNKIVNLDNSKVNIVKIVDKSYLEKKFYSKEHQVKVDEVAT</sequence>
<dbReference type="Proteomes" id="UP000308600">
    <property type="component" value="Unassembled WGS sequence"/>
</dbReference>
<reference evidence="1 2" key="1">
    <citation type="journal article" date="2019" name="Nat. Ecol. Evol.">
        <title>Megaphylogeny resolves global patterns of mushroom evolution.</title>
        <authorList>
            <person name="Varga T."/>
            <person name="Krizsan K."/>
            <person name="Foldi C."/>
            <person name="Dima B."/>
            <person name="Sanchez-Garcia M."/>
            <person name="Sanchez-Ramirez S."/>
            <person name="Szollosi G.J."/>
            <person name="Szarkandi J.G."/>
            <person name="Papp V."/>
            <person name="Albert L."/>
            <person name="Andreopoulos W."/>
            <person name="Angelini C."/>
            <person name="Antonin V."/>
            <person name="Barry K.W."/>
            <person name="Bougher N.L."/>
            <person name="Buchanan P."/>
            <person name="Buyck B."/>
            <person name="Bense V."/>
            <person name="Catcheside P."/>
            <person name="Chovatia M."/>
            <person name="Cooper J."/>
            <person name="Damon W."/>
            <person name="Desjardin D."/>
            <person name="Finy P."/>
            <person name="Geml J."/>
            <person name="Haridas S."/>
            <person name="Hughes K."/>
            <person name="Justo A."/>
            <person name="Karasinski D."/>
            <person name="Kautmanova I."/>
            <person name="Kiss B."/>
            <person name="Kocsube S."/>
            <person name="Kotiranta H."/>
            <person name="LaButti K.M."/>
            <person name="Lechner B.E."/>
            <person name="Liimatainen K."/>
            <person name="Lipzen A."/>
            <person name="Lukacs Z."/>
            <person name="Mihaltcheva S."/>
            <person name="Morgado L.N."/>
            <person name="Niskanen T."/>
            <person name="Noordeloos M.E."/>
            <person name="Ohm R.A."/>
            <person name="Ortiz-Santana B."/>
            <person name="Ovrebo C."/>
            <person name="Racz N."/>
            <person name="Riley R."/>
            <person name="Savchenko A."/>
            <person name="Shiryaev A."/>
            <person name="Soop K."/>
            <person name="Spirin V."/>
            <person name="Szebenyi C."/>
            <person name="Tomsovsky M."/>
            <person name="Tulloss R.E."/>
            <person name="Uehling J."/>
            <person name="Grigoriev I.V."/>
            <person name="Vagvolgyi C."/>
            <person name="Papp T."/>
            <person name="Martin F.M."/>
            <person name="Miettinen O."/>
            <person name="Hibbett D.S."/>
            <person name="Nagy L.G."/>
        </authorList>
    </citation>
    <scope>NUCLEOTIDE SEQUENCE [LARGE SCALE GENOMIC DNA]</scope>
    <source>
        <strain evidence="1 2">NL-1719</strain>
    </source>
</reference>
<accession>A0ACD3B249</accession>
<proteinExistence type="predicted"/>
<organism evidence="1 2">
    <name type="scientific">Pluteus cervinus</name>
    <dbReference type="NCBI Taxonomy" id="181527"/>
    <lineage>
        <taxon>Eukaryota</taxon>
        <taxon>Fungi</taxon>
        <taxon>Dikarya</taxon>
        <taxon>Basidiomycota</taxon>
        <taxon>Agaricomycotina</taxon>
        <taxon>Agaricomycetes</taxon>
        <taxon>Agaricomycetidae</taxon>
        <taxon>Agaricales</taxon>
        <taxon>Pluteineae</taxon>
        <taxon>Pluteaceae</taxon>
        <taxon>Pluteus</taxon>
    </lineage>
</organism>
<keyword evidence="2" id="KW-1185">Reference proteome</keyword>
<evidence type="ECO:0000313" key="1">
    <source>
        <dbReference type="EMBL" id="TFK72353.1"/>
    </source>
</evidence>
<protein>
    <submittedName>
        <fullName evidence="1">Uncharacterized protein</fullName>
    </submittedName>
</protein>